<dbReference type="Proteomes" id="UP000318416">
    <property type="component" value="Unassembled WGS sequence"/>
</dbReference>
<keyword evidence="2" id="KW-1185">Reference proteome</keyword>
<sequence>MTGFPRSPRLMRGGIVQLDPASGSVLRIIALQYNPDSLSRSFQVQDTGDERHQRSQPLRFKAPPVETVKVEAELDAADQLEFPDAYPDAGQVGVHPQLAVLELLAYPTVDQLVAADRSAAAGSLEILPLEAPVTVFVWSPSRIMPVRITELSVTEEAFDPALNPLRAKVQLGMRVLSVNDVGFDHRAGGLYIAHQRRLEALAARAGTAGFAALGIGGLT</sequence>
<name>A0A561F015_9ACTN</name>
<dbReference type="OrthoDB" id="661223at2"/>
<evidence type="ECO:0000313" key="2">
    <source>
        <dbReference type="Proteomes" id="UP000318416"/>
    </source>
</evidence>
<gene>
    <name evidence="1" type="ORF">FB465_6370</name>
</gene>
<dbReference type="RefSeq" id="WP_145796012.1">
    <property type="nucleotide sequence ID" value="NZ_BAAABR010000019.1"/>
</dbReference>
<comment type="caution">
    <text evidence="1">The sequence shown here is derived from an EMBL/GenBank/DDBJ whole genome shotgun (WGS) entry which is preliminary data.</text>
</comment>
<reference evidence="1 2" key="1">
    <citation type="submission" date="2019-06" db="EMBL/GenBank/DDBJ databases">
        <title>Sequencing the genomes of 1000 actinobacteria strains.</title>
        <authorList>
            <person name="Klenk H.-P."/>
        </authorList>
    </citation>
    <scope>NUCLEOTIDE SEQUENCE [LARGE SCALE GENOMIC DNA]</scope>
    <source>
        <strain evidence="1 2">DSM 41649</strain>
    </source>
</reference>
<dbReference type="EMBL" id="VIVR01000001">
    <property type="protein sequence ID" value="TWE21203.1"/>
    <property type="molecule type" value="Genomic_DNA"/>
</dbReference>
<proteinExistence type="predicted"/>
<organism evidence="1 2">
    <name type="scientific">Kitasatospora atroaurantiaca</name>
    <dbReference type="NCBI Taxonomy" id="285545"/>
    <lineage>
        <taxon>Bacteria</taxon>
        <taxon>Bacillati</taxon>
        <taxon>Actinomycetota</taxon>
        <taxon>Actinomycetes</taxon>
        <taxon>Kitasatosporales</taxon>
        <taxon>Streptomycetaceae</taxon>
        <taxon>Kitasatospora</taxon>
    </lineage>
</organism>
<evidence type="ECO:0000313" key="1">
    <source>
        <dbReference type="EMBL" id="TWE21203.1"/>
    </source>
</evidence>
<accession>A0A561F015</accession>
<dbReference type="AlphaFoldDB" id="A0A561F015"/>
<protein>
    <submittedName>
        <fullName evidence="1">Uncharacterized protein</fullName>
    </submittedName>
</protein>